<dbReference type="EMBL" id="BGZK01000817">
    <property type="protein sequence ID" value="GBP61574.1"/>
    <property type="molecule type" value="Genomic_DNA"/>
</dbReference>
<proteinExistence type="predicted"/>
<name>A0A4C1XGJ9_EUMVA</name>
<dbReference type="GO" id="GO:0007214">
    <property type="term" value="P:gamma-aminobutyric acid signaling pathway"/>
    <property type="evidence" value="ECO:0007669"/>
    <property type="project" value="TreeGrafter"/>
</dbReference>
<dbReference type="PANTHER" id="PTHR10519:SF77">
    <property type="entry name" value="GAMMA-AMINOBUTYRIC ACID TYPE B RECEPTOR SUBUNIT 1"/>
    <property type="match status" value="1"/>
</dbReference>
<accession>A0A4C1XGJ9</accession>
<evidence type="ECO:0000256" key="3">
    <source>
        <dbReference type="ARBA" id="ARBA00023180"/>
    </source>
</evidence>
<dbReference type="OrthoDB" id="7216946at2759"/>
<keyword evidence="1" id="KW-0297">G-protein coupled receptor</keyword>
<dbReference type="GO" id="GO:0004965">
    <property type="term" value="F:G protein-coupled GABA receptor activity"/>
    <property type="evidence" value="ECO:0007669"/>
    <property type="project" value="InterPro"/>
</dbReference>
<keyword evidence="2 5" id="KW-0675">Receptor</keyword>
<dbReference type="InterPro" id="IPR002455">
    <property type="entry name" value="GPCR3_GABA-B"/>
</dbReference>
<dbReference type="PANTHER" id="PTHR10519">
    <property type="entry name" value="GABA-B RECEPTOR"/>
    <property type="match status" value="1"/>
</dbReference>
<reference evidence="5 6" key="1">
    <citation type="journal article" date="2019" name="Commun. Biol.">
        <title>The bagworm genome reveals a unique fibroin gene that provides high tensile strength.</title>
        <authorList>
            <person name="Kono N."/>
            <person name="Nakamura H."/>
            <person name="Ohtoshi R."/>
            <person name="Tomita M."/>
            <person name="Numata K."/>
            <person name="Arakawa K."/>
        </authorList>
    </citation>
    <scope>NUCLEOTIDE SEQUENCE [LARGE SCALE GENOMIC DNA]</scope>
</reference>
<evidence type="ECO:0000313" key="6">
    <source>
        <dbReference type="Proteomes" id="UP000299102"/>
    </source>
</evidence>
<evidence type="ECO:0000256" key="1">
    <source>
        <dbReference type="ARBA" id="ARBA00023040"/>
    </source>
</evidence>
<comment type="caution">
    <text evidence="5">The sequence shown here is derived from an EMBL/GenBank/DDBJ whole genome shotgun (WGS) entry which is preliminary data.</text>
</comment>
<keyword evidence="6" id="KW-1185">Reference proteome</keyword>
<protein>
    <submittedName>
        <fullName evidence="5">Gamma-aminobutyric acid type B receptor subunit 1</fullName>
    </submittedName>
</protein>
<gene>
    <name evidence="5" type="primary">Gabbr1</name>
    <name evidence="5" type="ORF">EVAR_46435_1</name>
</gene>
<keyword evidence="4" id="KW-0807">Transducer</keyword>
<sequence length="156" mass="18038">MAAESYSRPFLQITKNNSLFITPTSHREGSGWYEDNWFETNLEKENIECTKEQMREAAEGHLTTEALMWNQNANQTTISGMTSEDFRSGLYGGGINTSQPNSLNLADWLNMCMIRRYHGEKHTLSADLFRMFLLYFLLKSHQMLTLEIRIDSSARL</sequence>
<evidence type="ECO:0000256" key="2">
    <source>
        <dbReference type="ARBA" id="ARBA00023170"/>
    </source>
</evidence>
<dbReference type="Gene3D" id="3.40.50.2300">
    <property type="match status" value="1"/>
</dbReference>
<evidence type="ECO:0000256" key="4">
    <source>
        <dbReference type="ARBA" id="ARBA00023224"/>
    </source>
</evidence>
<evidence type="ECO:0000313" key="5">
    <source>
        <dbReference type="EMBL" id="GBP61574.1"/>
    </source>
</evidence>
<dbReference type="GO" id="GO:0038039">
    <property type="term" value="C:G protein-coupled receptor heterodimeric complex"/>
    <property type="evidence" value="ECO:0007669"/>
    <property type="project" value="TreeGrafter"/>
</dbReference>
<dbReference type="AlphaFoldDB" id="A0A4C1XGJ9"/>
<organism evidence="5 6">
    <name type="scientific">Eumeta variegata</name>
    <name type="common">Bagworm moth</name>
    <name type="synonym">Eumeta japonica</name>
    <dbReference type="NCBI Taxonomy" id="151549"/>
    <lineage>
        <taxon>Eukaryota</taxon>
        <taxon>Metazoa</taxon>
        <taxon>Ecdysozoa</taxon>
        <taxon>Arthropoda</taxon>
        <taxon>Hexapoda</taxon>
        <taxon>Insecta</taxon>
        <taxon>Pterygota</taxon>
        <taxon>Neoptera</taxon>
        <taxon>Endopterygota</taxon>
        <taxon>Lepidoptera</taxon>
        <taxon>Glossata</taxon>
        <taxon>Ditrysia</taxon>
        <taxon>Tineoidea</taxon>
        <taxon>Psychidae</taxon>
        <taxon>Oiketicinae</taxon>
        <taxon>Eumeta</taxon>
    </lineage>
</organism>
<keyword evidence="3" id="KW-0325">Glycoprotein</keyword>
<dbReference type="Proteomes" id="UP000299102">
    <property type="component" value="Unassembled WGS sequence"/>
</dbReference>
<dbReference type="STRING" id="151549.A0A4C1XGJ9"/>